<dbReference type="InterPro" id="IPR036394">
    <property type="entry name" value="Ribosomal_uL22_sf"/>
</dbReference>
<dbReference type="Pfam" id="PF00237">
    <property type="entry name" value="Ribosomal_L22"/>
    <property type="match status" value="1"/>
</dbReference>
<comment type="caution">
    <text evidence="6">The sequence shown here is derived from an EMBL/GenBank/DDBJ whole genome shotgun (WGS) entry which is preliminary data.</text>
</comment>
<dbReference type="Gene3D" id="3.90.470.10">
    <property type="entry name" value="Ribosomal protein L22/L17"/>
    <property type="match status" value="1"/>
</dbReference>
<dbReference type="GO" id="GO:0003735">
    <property type="term" value="F:structural constituent of ribosome"/>
    <property type="evidence" value="ECO:0007669"/>
    <property type="project" value="InterPro"/>
</dbReference>
<dbReference type="PANTHER" id="PTHR13501:SF10">
    <property type="entry name" value="LARGE RIBOSOMAL SUBUNIT PROTEIN UL22M"/>
    <property type="match status" value="1"/>
</dbReference>
<reference evidence="6" key="1">
    <citation type="submission" date="2021-03" db="EMBL/GenBank/DDBJ databases">
        <title>Comparative genomics and phylogenomic investigation of the class Geoglossomycetes provide insights into ecological specialization and systematics.</title>
        <authorList>
            <person name="Melie T."/>
            <person name="Pirro S."/>
            <person name="Miller A.N."/>
            <person name="Quandt A."/>
        </authorList>
    </citation>
    <scope>NUCLEOTIDE SEQUENCE</scope>
    <source>
        <strain evidence="6">CAQ_001_2017</strain>
    </source>
</reference>
<evidence type="ECO:0000256" key="2">
    <source>
        <dbReference type="ARBA" id="ARBA00022980"/>
    </source>
</evidence>
<feature type="non-terminal residue" evidence="6">
    <location>
        <position position="289"/>
    </location>
</feature>
<dbReference type="InterPro" id="IPR047867">
    <property type="entry name" value="Ribosomal_uL22_bac/org-type"/>
</dbReference>
<dbReference type="InterPro" id="IPR001063">
    <property type="entry name" value="Ribosomal_uL22"/>
</dbReference>
<comment type="similarity">
    <text evidence="1 4">Belongs to the universal ribosomal protein uL22 family.</text>
</comment>
<evidence type="ECO:0000256" key="3">
    <source>
        <dbReference type="ARBA" id="ARBA00023274"/>
    </source>
</evidence>
<dbReference type="FunFam" id="3.90.470.10:FF:000017">
    <property type="entry name" value="54S ribosomal protein L22, mitochondrial"/>
    <property type="match status" value="1"/>
</dbReference>
<sequence>MSFRTSSRRLTRSAIALKTTSSAQLQLQLQSLSSWPTSTSILPLSSVRTIFNPFRRRSSESEQNPVYSELLKQAPSTDSPAQKSPFALKRGGLAGSSIFDTPDAGPQAAQPTGGDVPVRTPNAAAVLDPQPEQRRRWERKMVIRLVRSRGRLSKTAQLKRTEREMLSKSHFFKTSIKKLGPLARQIAGKTVDDAIVQMRFSKKKAAKDVLEHLEHARNEAIVRRGMGLGSVNGTKGGPVQIRLKDGKKKAISDQTQVYIDQAWVGRGSYGKEPDYRARGQVYMLRPPKT</sequence>
<keyword evidence="3 4" id="KW-0687">Ribonucleoprotein</keyword>
<dbReference type="Proteomes" id="UP000750711">
    <property type="component" value="Unassembled WGS sequence"/>
</dbReference>
<protein>
    <recommendedName>
        <fullName evidence="8">Ribosomal protein L22</fullName>
    </recommendedName>
</protein>
<accession>A0A9P8L9E8</accession>
<dbReference type="SUPFAM" id="SSF54843">
    <property type="entry name" value="Ribosomal protein L22"/>
    <property type="match status" value="1"/>
</dbReference>
<evidence type="ECO:0000313" key="6">
    <source>
        <dbReference type="EMBL" id="KAH0556859.1"/>
    </source>
</evidence>
<dbReference type="GO" id="GO:0015934">
    <property type="term" value="C:large ribosomal subunit"/>
    <property type="evidence" value="ECO:0007669"/>
    <property type="project" value="InterPro"/>
</dbReference>
<evidence type="ECO:0000313" key="7">
    <source>
        <dbReference type="Proteomes" id="UP000750711"/>
    </source>
</evidence>
<evidence type="ECO:0000256" key="4">
    <source>
        <dbReference type="RuleBase" id="RU004005"/>
    </source>
</evidence>
<name>A0A9P8L9E8_9PEZI</name>
<dbReference type="PANTHER" id="PTHR13501">
    <property type="entry name" value="CHLOROPLAST 50S RIBOSOMAL PROTEIN L22-RELATED"/>
    <property type="match status" value="1"/>
</dbReference>
<dbReference type="AlphaFoldDB" id="A0A9P8L9E8"/>
<evidence type="ECO:0000256" key="5">
    <source>
        <dbReference type="SAM" id="MobiDB-lite"/>
    </source>
</evidence>
<keyword evidence="2 4" id="KW-0689">Ribosomal protein</keyword>
<organism evidence="6 7">
    <name type="scientific">Trichoglossum hirsutum</name>
    <dbReference type="NCBI Taxonomy" id="265104"/>
    <lineage>
        <taxon>Eukaryota</taxon>
        <taxon>Fungi</taxon>
        <taxon>Dikarya</taxon>
        <taxon>Ascomycota</taxon>
        <taxon>Pezizomycotina</taxon>
        <taxon>Geoglossomycetes</taxon>
        <taxon>Geoglossales</taxon>
        <taxon>Geoglossaceae</taxon>
        <taxon>Trichoglossum</taxon>
    </lineage>
</organism>
<feature type="region of interest" description="Disordered" evidence="5">
    <location>
        <begin position="95"/>
        <end position="120"/>
    </location>
</feature>
<keyword evidence="7" id="KW-1185">Reference proteome</keyword>
<evidence type="ECO:0000256" key="1">
    <source>
        <dbReference type="ARBA" id="ARBA00009451"/>
    </source>
</evidence>
<dbReference type="EMBL" id="JAGHQM010000990">
    <property type="protein sequence ID" value="KAH0556859.1"/>
    <property type="molecule type" value="Genomic_DNA"/>
</dbReference>
<gene>
    <name evidence="6" type="ORF">GP486_005353</name>
</gene>
<dbReference type="GO" id="GO:0006412">
    <property type="term" value="P:translation"/>
    <property type="evidence" value="ECO:0007669"/>
    <property type="project" value="InterPro"/>
</dbReference>
<proteinExistence type="inferred from homology"/>
<evidence type="ECO:0008006" key="8">
    <source>
        <dbReference type="Google" id="ProtNLM"/>
    </source>
</evidence>